<evidence type="ECO:0000256" key="8">
    <source>
        <dbReference type="ARBA" id="ARBA00022729"/>
    </source>
</evidence>
<protein>
    <recommendedName>
        <fullName evidence="4">microbial collagenase</fullName>
        <ecNumber evidence="4">3.4.24.3</ecNumber>
    </recommendedName>
</protein>
<keyword evidence="8 13" id="KW-0732">Signal</keyword>
<keyword evidence="7" id="KW-0479">Metal-binding</keyword>
<comment type="catalytic activity">
    <reaction evidence="1">
        <text>Digestion of native collagen in the triple helical region at Xaa-|-Gly bonds. With synthetic peptides, a preference is shown for Gly at P3 and P1', Pro and Ala at P2 and P2', and hydroxyproline, Ala or Arg at P3'.</text>
        <dbReference type="EC" id="3.4.24.3"/>
    </reaction>
</comment>
<evidence type="ECO:0000256" key="2">
    <source>
        <dbReference type="ARBA" id="ARBA00001947"/>
    </source>
</evidence>
<keyword evidence="6" id="KW-0645">Protease</keyword>
<dbReference type="Pfam" id="PF08453">
    <property type="entry name" value="Peptidase_M9_N"/>
    <property type="match status" value="1"/>
</dbReference>
<keyword evidence="5" id="KW-0964">Secreted</keyword>
<keyword evidence="9 15" id="KW-0378">Hydrolase</keyword>
<dbReference type="InterPro" id="IPR013661">
    <property type="entry name" value="Peptidase_M9_N_dom"/>
</dbReference>
<dbReference type="Pfam" id="PF01752">
    <property type="entry name" value="Peptidase_M9"/>
    <property type="match status" value="1"/>
</dbReference>
<dbReference type="Proteomes" id="UP001064632">
    <property type="component" value="Chromosome"/>
</dbReference>
<reference evidence="15" key="1">
    <citation type="submission" date="2022-09" db="EMBL/GenBank/DDBJ databases">
        <title>Tahibacter sp. nov., isolated from a fresh water.</title>
        <authorList>
            <person name="Baek J.H."/>
            <person name="Lee J.K."/>
            <person name="Kim J.M."/>
            <person name="Jeon C.O."/>
        </authorList>
    </citation>
    <scope>NUCLEOTIDE SEQUENCE</scope>
    <source>
        <strain evidence="15">W38</strain>
    </source>
</reference>
<evidence type="ECO:0000256" key="3">
    <source>
        <dbReference type="ARBA" id="ARBA00004613"/>
    </source>
</evidence>
<evidence type="ECO:0000256" key="1">
    <source>
        <dbReference type="ARBA" id="ARBA00000424"/>
    </source>
</evidence>
<evidence type="ECO:0000256" key="7">
    <source>
        <dbReference type="ARBA" id="ARBA00022723"/>
    </source>
</evidence>
<evidence type="ECO:0000256" key="12">
    <source>
        <dbReference type="ARBA" id="ARBA00023145"/>
    </source>
</evidence>
<feature type="signal peptide" evidence="13">
    <location>
        <begin position="1"/>
        <end position="33"/>
    </location>
</feature>
<evidence type="ECO:0000256" key="10">
    <source>
        <dbReference type="ARBA" id="ARBA00022833"/>
    </source>
</evidence>
<feature type="chain" id="PRO_5046604547" description="microbial collagenase" evidence="13">
    <location>
        <begin position="34"/>
        <end position="650"/>
    </location>
</feature>
<dbReference type="PRINTS" id="PR00931">
    <property type="entry name" value="MICOLLPTASE"/>
</dbReference>
<name>A0ABY6BGI0_9GAMM</name>
<dbReference type="InterPro" id="IPR002169">
    <property type="entry name" value="Peptidase_M9A/M9B"/>
</dbReference>
<keyword evidence="11" id="KW-0482">Metalloprotease</keyword>
<evidence type="ECO:0000256" key="4">
    <source>
        <dbReference type="ARBA" id="ARBA00012653"/>
    </source>
</evidence>
<dbReference type="EC" id="3.4.24.3" evidence="4"/>
<comment type="subcellular location">
    <subcellularLocation>
        <location evidence="3">Secreted</location>
    </subcellularLocation>
</comment>
<evidence type="ECO:0000256" key="6">
    <source>
        <dbReference type="ARBA" id="ARBA00022670"/>
    </source>
</evidence>
<dbReference type="GO" id="GO:0004222">
    <property type="term" value="F:metalloendopeptidase activity"/>
    <property type="evidence" value="ECO:0007669"/>
    <property type="project" value="UniProtKB-EC"/>
</dbReference>
<comment type="cofactor">
    <cofactor evidence="2">
        <name>Zn(2+)</name>
        <dbReference type="ChEBI" id="CHEBI:29105"/>
    </cofactor>
</comment>
<evidence type="ECO:0000313" key="15">
    <source>
        <dbReference type="EMBL" id="UXI68617.1"/>
    </source>
</evidence>
<evidence type="ECO:0000313" key="16">
    <source>
        <dbReference type="Proteomes" id="UP001064632"/>
    </source>
</evidence>
<keyword evidence="16" id="KW-1185">Reference proteome</keyword>
<dbReference type="Gene3D" id="1.10.390.20">
    <property type="match status" value="1"/>
</dbReference>
<dbReference type="PANTHER" id="PTHR13062">
    <property type="entry name" value="COLLAGENASE"/>
    <property type="match status" value="1"/>
</dbReference>
<dbReference type="EMBL" id="CP104694">
    <property type="protein sequence ID" value="UXI68617.1"/>
    <property type="molecule type" value="Genomic_DNA"/>
</dbReference>
<dbReference type="Gene3D" id="3.40.30.160">
    <property type="entry name" value="Collagenase ColT, N-terminal domain"/>
    <property type="match status" value="1"/>
</dbReference>
<dbReference type="PANTHER" id="PTHR13062:SF9">
    <property type="entry name" value="MICROBIAL COLLAGENASE"/>
    <property type="match status" value="1"/>
</dbReference>
<organism evidence="15 16">
    <name type="scientific">Tahibacter amnicola</name>
    <dbReference type="NCBI Taxonomy" id="2976241"/>
    <lineage>
        <taxon>Bacteria</taxon>
        <taxon>Pseudomonadati</taxon>
        <taxon>Pseudomonadota</taxon>
        <taxon>Gammaproteobacteria</taxon>
        <taxon>Lysobacterales</taxon>
        <taxon>Rhodanobacteraceae</taxon>
        <taxon>Tahibacter</taxon>
    </lineage>
</organism>
<gene>
    <name evidence="15" type="ORF">N4264_02910</name>
</gene>
<proteinExistence type="predicted"/>
<feature type="domain" description="Peptidase M9 collagenase N-terminal" evidence="14">
    <location>
        <begin position="86"/>
        <end position="268"/>
    </location>
</feature>
<keyword evidence="10" id="KW-0862">Zinc</keyword>
<evidence type="ECO:0000256" key="11">
    <source>
        <dbReference type="ARBA" id="ARBA00023049"/>
    </source>
</evidence>
<evidence type="ECO:0000256" key="9">
    <source>
        <dbReference type="ARBA" id="ARBA00022801"/>
    </source>
</evidence>
<keyword evidence="12" id="KW-0865">Zymogen</keyword>
<evidence type="ECO:0000256" key="5">
    <source>
        <dbReference type="ARBA" id="ARBA00022525"/>
    </source>
</evidence>
<sequence>MQGHNKGSGARRTGSVWCWAIAGLLAAPLATTAATNARQGYREEATPHVQVGTITPDRFVPHTQSFDVHIDYDLPPPAVERSSLACDIAPFTTASGTALVDLVKASDVTGCIYSLFDLTGTTAGQVFNEAKMITVANALTEIAPAYPGNNTTKMWQLVMFLRAGFYVQYNNATAVGNYGPSLDQAVNAALDAFALTEHLDAINAENGTQLYELLVLVDSADLTGRQFNLFKRVLTDYSPAYHPQAKMVTAVNRVFTDLYYGQYKPGFQSDVESDPSIITALRAFIETNTANAGTTYEYLLVNATNEFGRFIRYPGVYTTVKEKLKSILDTYPMIGLGGGIWMAAAGMVDYYDGANCAYYGVCNFKQTVMAQLLTITHPCSPTLALRAQNLTASEIADTCAKVAGEETYFHQVMQTNNTPVADDQNTSLTMVVYDSSYYYKAYSGVLFGHSTNNGGIYMEGTPSSAGNRPHFYAYERAATANSPWEIWNLTHEYIHYLDGRFDMYGGFGSYPTSAPNSAVWYIEGVAEYFSYTYRQLTYAGAVTEALTQRLRFRDMPATIYNTDYNRIYGWGYLAVRFLMERHRGDIDSLLALFRQGNYASYPQWVSTIGGNYDVEFRQWLSCFAGHNGDTSQCTDLDKLFANGFENPTRH</sequence>
<evidence type="ECO:0000256" key="13">
    <source>
        <dbReference type="SAM" id="SignalP"/>
    </source>
</evidence>
<dbReference type="RefSeq" id="WP_261695575.1">
    <property type="nucleotide sequence ID" value="NZ_CP104694.1"/>
</dbReference>
<evidence type="ECO:0000259" key="14">
    <source>
        <dbReference type="Pfam" id="PF08453"/>
    </source>
</evidence>
<accession>A0ABY6BGI0</accession>